<protein>
    <submittedName>
        <fullName evidence="2">RNA polymerase sigma-B factor</fullName>
    </submittedName>
</protein>
<dbReference type="CDD" id="cd07043">
    <property type="entry name" value="STAS_anti-anti-sigma_factors"/>
    <property type="match status" value="1"/>
</dbReference>
<proteinExistence type="predicted"/>
<reference evidence="3" key="1">
    <citation type="submission" date="2016-10" db="EMBL/GenBank/DDBJ databases">
        <authorList>
            <person name="Varghese N."/>
            <person name="Submissions S."/>
        </authorList>
    </citation>
    <scope>NUCLEOTIDE SEQUENCE [LARGE SCALE GENOMIC DNA]</scope>
    <source>
        <strain evidence="3">DSM 45245</strain>
    </source>
</reference>
<dbReference type="AlphaFoldDB" id="A0A1H3NNN2"/>
<dbReference type="Gene3D" id="3.30.750.24">
    <property type="entry name" value="STAS domain"/>
    <property type="match status" value="1"/>
</dbReference>
<name>A0A1H3NNN2_9ACTN</name>
<dbReference type="Pfam" id="PF01740">
    <property type="entry name" value="STAS"/>
    <property type="match status" value="1"/>
</dbReference>
<evidence type="ECO:0000313" key="2">
    <source>
        <dbReference type="EMBL" id="SDY90025.1"/>
    </source>
</evidence>
<gene>
    <name evidence="2" type="ORF">SAMN05444365_10462</name>
</gene>
<evidence type="ECO:0000259" key="1">
    <source>
        <dbReference type="PROSITE" id="PS50801"/>
    </source>
</evidence>
<dbReference type="OrthoDB" id="3297821at2"/>
<dbReference type="PROSITE" id="PS50801">
    <property type="entry name" value="STAS"/>
    <property type="match status" value="1"/>
</dbReference>
<dbReference type="RefSeq" id="WP_091555975.1">
    <property type="nucleotide sequence ID" value="NZ_FNPH01000004.1"/>
</dbReference>
<dbReference type="InterPro" id="IPR036513">
    <property type="entry name" value="STAS_dom_sf"/>
</dbReference>
<evidence type="ECO:0000313" key="3">
    <source>
        <dbReference type="Proteomes" id="UP000242415"/>
    </source>
</evidence>
<sequence length="112" mass="11849">MRLTVTEHPVNDGVVRLAVDGELERSTVEVLVAAVERAITVDHVAELILDLDGVTLLDDAGADAVVTVTDRAGDDGVAVVVIGPAERVRRTLRLGDVLDSLTEPEPWAGRSS</sequence>
<dbReference type="STRING" id="405436.SAMN05444365_10462"/>
<dbReference type="Proteomes" id="UP000242415">
    <property type="component" value="Unassembled WGS sequence"/>
</dbReference>
<dbReference type="EMBL" id="FNPH01000004">
    <property type="protein sequence ID" value="SDY90025.1"/>
    <property type="molecule type" value="Genomic_DNA"/>
</dbReference>
<dbReference type="InterPro" id="IPR002645">
    <property type="entry name" value="STAS_dom"/>
</dbReference>
<organism evidence="2 3">
    <name type="scientific">Micromonospora pattaloongensis</name>
    <dbReference type="NCBI Taxonomy" id="405436"/>
    <lineage>
        <taxon>Bacteria</taxon>
        <taxon>Bacillati</taxon>
        <taxon>Actinomycetota</taxon>
        <taxon>Actinomycetes</taxon>
        <taxon>Micromonosporales</taxon>
        <taxon>Micromonosporaceae</taxon>
        <taxon>Micromonospora</taxon>
    </lineage>
</organism>
<keyword evidence="3" id="KW-1185">Reference proteome</keyword>
<feature type="domain" description="STAS" evidence="1">
    <location>
        <begin position="4"/>
        <end position="112"/>
    </location>
</feature>
<accession>A0A1H3NNN2</accession>
<dbReference type="SUPFAM" id="SSF52091">
    <property type="entry name" value="SpoIIaa-like"/>
    <property type="match status" value="1"/>
</dbReference>